<comment type="caution">
    <text evidence="2">The sequence shown here is derived from an EMBL/GenBank/DDBJ whole genome shotgun (WGS) entry which is preliminary data.</text>
</comment>
<feature type="non-terminal residue" evidence="2">
    <location>
        <position position="1"/>
    </location>
</feature>
<dbReference type="GO" id="GO:0016747">
    <property type="term" value="F:acyltransferase activity, transferring groups other than amino-acyl groups"/>
    <property type="evidence" value="ECO:0007669"/>
    <property type="project" value="InterPro"/>
</dbReference>
<dbReference type="AlphaFoldDB" id="A0A0F9EGB7"/>
<accession>A0A0F9EGB7</accession>
<dbReference type="InterPro" id="IPR016181">
    <property type="entry name" value="Acyl_CoA_acyltransferase"/>
</dbReference>
<proteinExistence type="predicted"/>
<feature type="domain" description="N-acetyltransferase" evidence="1">
    <location>
        <begin position="15"/>
        <end position="165"/>
    </location>
</feature>
<gene>
    <name evidence="2" type="ORF">LCGC14_2156480</name>
</gene>
<reference evidence="2" key="1">
    <citation type="journal article" date="2015" name="Nature">
        <title>Complex archaea that bridge the gap between prokaryotes and eukaryotes.</title>
        <authorList>
            <person name="Spang A."/>
            <person name="Saw J.H."/>
            <person name="Jorgensen S.L."/>
            <person name="Zaremba-Niedzwiedzka K."/>
            <person name="Martijn J."/>
            <person name="Lind A.E."/>
            <person name="van Eijk R."/>
            <person name="Schleper C."/>
            <person name="Guy L."/>
            <person name="Ettema T.J."/>
        </authorList>
    </citation>
    <scope>NUCLEOTIDE SEQUENCE</scope>
</reference>
<dbReference type="PROSITE" id="PS51186">
    <property type="entry name" value="GNAT"/>
    <property type="match status" value="1"/>
</dbReference>
<dbReference type="SUPFAM" id="SSF55729">
    <property type="entry name" value="Acyl-CoA N-acyltransferases (Nat)"/>
    <property type="match status" value="1"/>
</dbReference>
<name>A0A0F9EGB7_9ZZZZ</name>
<dbReference type="EMBL" id="LAZR01027583">
    <property type="protein sequence ID" value="KKL65286.1"/>
    <property type="molecule type" value="Genomic_DNA"/>
</dbReference>
<sequence>ALLLLFPKVRRHEVINIRAIDLSSDLPMVINGMRDFISRMDYHEFLPDTYEDLVESLTRLISLDCTEILVAEHDGDIVGGIGMVYAPCMWNLKVFTAEELFWWVAKDAPLSTALRLLRHVNSNAVTRGCKLISFKSLSSSPGTLDKVYRQMGLIPIETTYMGVIS</sequence>
<organism evidence="2">
    <name type="scientific">marine sediment metagenome</name>
    <dbReference type="NCBI Taxonomy" id="412755"/>
    <lineage>
        <taxon>unclassified sequences</taxon>
        <taxon>metagenomes</taxon>
        <taxon>ecological metagenomes</taxon>
    </lineage>
</organism>
<evidence type="ECO:0000313" key="2">
    <source>
        <dbReference type="EMBL" id="KKL65286.1"/>
    </source>
</evidence>
<evidence type="ECO:0000259" key="1">
    <source>
        <dbReference type="PROSITE" id="PS51186"/>
    </source>
</evidence>
<protein>
    <recommendedName>
        <fullName evidence="1">N-acetyltransferase domain-containing protein</fullName>
    </recommendedName>
</protein>
<dbReference type="InterPro" id="IPR000182">
    <property type="entry name" value="GNAT_dom"/>
</dbReference>